<evidence type="ECO:0000259" key="2">
    <source>
        <dbReference type="Pfam" id="PF06250"/>
    </source>
</evidence>
<organism evidence="4 5">
    <name type="scientific">Streptomyces bluensis</name>
    <dbReference type="NCBI Taxonomy" id="33897"/>
    <lineage>
        <taxon>Bacteria</taxon>
        <taxon>Bacillati</taxon>
        <taxon>Actinomycetota</taxon>
        <taxon>Actinomycetes</taxon>
        <taxon>Kitasatosporales</taxon>
        <taxon>Streptomycetaceae</taxon>
        <taxon>Streptomyces</taxon>
    </lineage>
</organism>
<feature type="region of interest" description="Disordered" evidence="1">
    <location>
        <begin position="348"/>
        <end position="367"/>
    </location>
</feature>
<dbReference type="InterPro" id="IPR011856">
    <property type="entry name" value="tRNA_endonuc-like_dom_sf"/>
</dbReference>
<accession>A0ABW6USD2</accession>
<dbReference type="Pfam" id="PF17761">
    <property type="entry name" value="DUF1016_N"/>
    <property type="match status" value="1"/>
</dbReference>
<evidence type="ECO:0000313" key="5">
    <source>
        <dbReference type="Proteomes" id="UP001602058"/>
    </source>
</evidence>
<name>A0ABW6USD2_9ACTN</name>
<comment type="caution">
    <text evidence="4">The sequence shown here is derived from an EMBL/GenBank/DDBJ whole genome shotgun (WGS) entry which is preliminary data.</text>
</comment>
<evidence type="ECO:0000259" key="3">
    <source>
        <dbReference type="Pfam" id="PF17761"/>
    </source>
</evidence>
<sequence>MHKNTEAEALVPAQLGAVPSWYGDLLGEVKETVAGARLRAQRAVNTELVQMYWQIGKLILARQEQEGWGTKVVGRLAADLKASFPNQRGFSRRNLMYMQKMARTWPESIVQQPVAQLPWGHVTVLVDKLETRSDLDFYVTEAVRNGWSRALLDRFIHQNLHLTQGSAATNFEVTVPDGSTVLKELARDPYRLDFLGLDEHHSEHELEEAIVANMIRFLTELGVGFAFVGRQYPVLIGGEEYRIDLLFYHLKLHRYFVFELRTKDVRPEHVGKLNFYVSVVDQMVRDKERDDPTIGFLIGTRHNKAAVQLALDASNNPLAVTNHSTLSPAERELVPSEEDLSRVVQEAIDTIGGGGRPDGPSGPERLR</sequence>
<dbReference type="Pfam" id="PF06250">
    <property type="entry name" value="YhcG_C"/>
    <property type="match status" value="1"/>
</dbReference>
<feature type="domain" description="YhcG N-terminal" evidence="3">
    <location>
        <begin position="28"/>
        <end position="161"/>
    </location>
</feature>
<evidence type="ECO:0000256" key="1">
    <source>
        <dbReference type="SAM" id="MobiDB-lite"/>
    </source>
</evidence>
<reference evidence="4 5" key="1">
    <citation type="submission" date="2024-10" db="EMBL/GenBank/DDBJ databases">
        <title>The Natural Products Discovery Center: Release of the First 8490 Sequenced Strains for Exploring Actinobacteria Biosynthetic Diversity.</title>
        <authorList>
            <person name="Kalkreuter E."/>
            <person name="Kautsar S.A."/>
            <person name="Yang D."/>
            <person name="Bader C.D."/>
            <person name="Teijaro C.N."/>
            <person name="Fluegel L."/>
            <person name="Davis C.M."/>
            <person name="Simpson J.R."/>
            <person name="Lauterbach L."/>
            <person name="Steele A.D."/>
            <person name="Gui C."/>
            <person name="Meng S."/>
            <person name="Li G."/>
            <person name="Viehrig K."/>
            <person name="Ye F."/>
            <person name="Su P."/>
            <person name="Kiefer A.F."/>
            <person name="Nichols A."/>
            <person name="Cepeda A.J."/>
            <person name="Yan W."/>
            <person name="Fan B."/>
            <person name="Jiang Y."/>
            <person name="Adhikari A."/>
            <person name="Zheng C.-J."/>
            <person name="Schuster L."/>
            <person name="Cowan T.M."/>
            <person name="Smanski M.J."/>
            <person name="Chevrette M.G."/>
            <person name="De Carvalho L.P.S."/>
            <person name="Shen B."/>
        </authorList>
    </citation>
    <scope>NUCLEOTIDE SEQUENCE [LARGE SCALE GENOMIC DNA]</scope>
    <source>
        <strain evidence="4 5">NPDC001390</strain>
    </source>
</reference>
<protein>
    <submittedName>
        <fullName evidence="4">YhcG family protein</fullName>
    </submittedName>
</protein>
<gene>
    <name evidence="4" type="ORF">ACFY1D_32235</name>
</gene>
<feature type="compositionally biased region" description="Low complexity" evidence="1">
    <location>
        <begin position="358"/>
        <end position="367"/>
    </location>
</feature>
<dbReference type="InterPro" id="IPR009362">
    <property type="entry name" value="YhcG_C"/>
</dbReference>
<proteinExistence type="predicted"/>
<evidence type="ECO:0000313" key="4">
    <source>
        <dbReference type="EMBL" id="MFF4526067.1"/>
    </source>
</evidence>
<dbReference type="PANTHER" id="PTHR30547">
    <property type="entry name" value="UNCHARACTERIZED PROTEIN YHCG-RELATED"/>
    <property type="match status" value="1"/>
</dbReference>
<feature type="domain" description="YhcG PDDEXK nuclease" evidence="2">
    <location>
        <begin position="184"/>
        <end position="326"/>
    </location>
</feature>
<dbReference type="Gene3D" id="3.40.1350.10">
    <property type="match status" value="1"/>
</dbReference>
<dbReference type="RefSeq" id="WP_387891518.1">
    <property type="nucleotide sequence ID" value="NZ_JBIAWJ010000022.1"/>
</dbReference>
<dbReference type="InterPro" id="IPR053148">
    <property type="entry name" value="PD-DEXK-like_domain"/>
</dbReference>
<dbReference type="InterPro" id="IPR041527">
    <property type="entry name" value="YhcG_N"/>
</dbReference>
<dbReference type="PANTHER" id="PTHR30547:SF5">
    <property type="entry name" value="NUCLEASE YHCG-RELATED"/>
    <property type="match status" value="1"/>
</dbReference>
<dbReference type="Proteomes" id="UP001602058">
    <property type="component" value="Unassembled WGS sequence"/>
</dbReference>
<keyword evidence="5" id="KW-1185">Reference proteome</keyword>
<dbReference type="EMBL" id="JBIAWJ010000022">
    <property type="protein sequence ID" value="MFF4526067.1"/>
    <property type="molecule type" value="Genomic_DNA"/>
</dbReference>